<dbReference type="PANTHER" id="PTHR46160:SF9">
    <property type="entry name" value="PROTEIN PRY2-RELATED"/>
    <property type="match status" value="1"/>
</dbReference>
<keyword evidence="1" id="KW-0472">Membrane</keyword>
<evidence type="ECO:0000256" key="1">
    <source>
        <dbReference type="SAM" id="Phobius"/>
    </source>
</evidence>
<dbReference type="STRING" id="41447.ENSSDUP00000031676"/>
<dbReference type="SMART" id="SM00539">
    <property type="entry name" value="NIDO"/>
    <property type="match status" value="1"/>
</dbReference>
<name>A0A3B4VL49_SERDU</name>
<dbReference type="Pfam" id="PF06119">
    <property type="entry name" value="NIDO"/>
    <property type="match status" value="1"/>
</dbReference>
<evidence type="ECO:0000313" key="3">
    <source>
        <dbReference type="Ensembl" id="ENSSDUP00000031676.1"/>
    </source>
</evidence>
<dbReference type="PROSITE" id="PS51220">
    <property type="entry name" value="NIDO"/>
    <property type="match status" value="1"/>
</dbReference>
<dbReference type="PANTHER" id="PTHR46160">
    <property type="entry name" value="ALPHA-TECTORIN-RELATED"/>
    <property type="match status" value="1"/>
</dbReference>
<feature type="domain" description="NIDO" evidence="2">
    <location>
        <begin position="99"/>
        <end position="240"/>
    </location>
</feature>
<dbReference type="InterPro" id="IPR003886">
    <property type="entry name" value="NIDO_dom"/>
</dbReference>
<protein>
    <recommendedName>
        <fullName evidence="2">NIDO domain-containing protein</fullName>
    </recommendedName>
</protein>
<dbReference type="AlphaFoldDB" id="A0A3B4VL49"/>
<reference evidence="3" key="1">
    <citation type="submission" date="2025-08" db="UniProtKB">
        <authorList>
            <consortium name="Ensembl"/>
        </authorList>
    </citation>
    <scope>IDENTIFICATION</scope>
</reference>
<organism evidence="3 4">
    <name type="scientific">Seriola dumerili</name>
    <name type="common">Greater amberjack</name>
    <name type="synonym">Caranx dumerili</name>
    <dbReference type="NCBI Taxonomy" id="41447"/>
    <lineage>
        <taxon>Eukaryota</taxon>
        <taxon>Metazoa</taxon>
        <taxon>Chordata</taxon>
        <taxon>Craniata</taxon>
        <taxon>Vertebrata</taxon>
        <taxon>Euteleostomi</taxon>
        <taxon>Actinopterygii</taxon>
        <taxon>Neopterygii</taxon>
        <taxon>Teleostei</taxon>
        <taxon>Neoteleostei</taxon>
        <taxon>Acanthomorphata</taxon>
        <taxon>Carangaria</taxon>
        <taxon>Carangiformes</taxon>
        <taxon>Carangidae</taxon>
        <taxon>Seriola</taxon>
    </lineage>
</organism>
<sequence length="268" mass="30369">MQSFLIFSIISSFFSFFLFFNATLLFFLGPLYPISGTTSSRSDDGSSPRIVLQRPFVYFGRSYNQIYVNHNGHLTFNASWSRYIPLRFPNHGSRDIIAPFWTDLDNRGNGQVIYNQYTNGNVLQQATQDINAYFPGLHFNANWVFVATWYQVAYYPITNTQTTVQAVLISGGHYSFVLMNYGIIAATTRNIQAGYDTIGSAHHFTIPGSFASNATGNNSVFRLSSNVNVPGRWAFRTDNGSRGCTYNGKSRTKGDHYRYFFSYTNVDM</sequence>
<keyword evidence="4" id="KW-1185">Reference proteome</keyword>
<dbReference type="GO" id="GO:0007160">
    <property type="term" value="P:cell-matrix adhesion"/>
    <property type="evidence" value="ECO:0007669"/>
    <property type="project" value="InterPro"/>
</dbReference>
<evidence type="ECO:0000313" key="4">
    <source>
        <dbReference type="Proteomes" id="UP000261420"/>
    </source>
</evidence>
<keyword evidence="1" id="KW-0812">Transmembrane</keyword>
<dbReference type="Proteomes" id="UP000261420">
    <property type="component" value="Unplaced"/>
</dbReference>
<dbReference type="OMA" id="QASWILI"/>
<dbReference type="GeneTree" id="ENSGT00940000164679"/>
<dbReference type="Ensembl" id="ENSSDUT00000032221.1">
    <property type="protein sequence ID" value="ENSSDUP00000031676.1"/>
    <property type="gene ID" value="ENSSDUG00000022766.1"/>
</dbReference>
<proteinExistence type="predicted"/>
<evidence type="ECO:0000259" key="2">
    <source>
        <dbReference type="PROSITE" id="PS51220"/>
    </source>
</evidence>
<accession>A0A3B4VL49</accession>
<keyword evidence="1" id="KW-1133">Transmembrane helix</keyword>
<dbReference type="InterPro" id="IPR052749">
    <property type="entry name" value="Alpha-tectorin"/>
</dbReference>
<reference evidence="3" key="2">
    <citation type="submission" date="2025-09" db="UniProtKB">
        <authorList>
            <consortium name="Ensembl"/>
        </authorList>
    </citation>
    <scope>IDENTIFICATION</scope>
</reference>
<feature type="transmembrane region" description="Helical" evidence="1">
    <location>
        <begin position="6"/>
        <end position="32"/>
    </location>
</feature>